<sequence>MEDLNQSLSAAQDTGGLFGRDAPQQMSVTDWLLQQAEPEEQPISLDTLKDDEIKKIMMSVKDGIDVAKKYYEGTVEPKLIHRRKLRNGEQDLYAKKLPNLSKKSKFVSMDFNNIIEWMKPSLVEVFIGNESPVTIAGSTIQNDDTATNIQHLVEYQLTRKNNYTSLVNDVIDDALGTNLGVAKVWWKRDEDRTRYKLMFDVNDMQQAMMLTQASLSGEIEIQKVKQLKGAPDLYEVQFDHVKVTANYPVVEYVPPTELRFTPEASTLQKCKFVAHRKIVKGDYLKRKEQDGTYQNVDEALEAAGDTKYTSADEYINKELSDDHMRPNDGDNASKDVELYECYVDVDYNGDGIYEHLIVHCVGDTPLSIQTNEFDIAPFFAMGSVRESRKIFTDMALAEQVEGLQDLKTALIKQIVINVAKNNDQQKFIDLTSVMDMDALLNGDEYVPIKGDPNAAIANPPPANISPLTMDLVNYAESELENRTGSTKYNQGLDANSLNSTATGITAILGQADKRIRLIARLFAENWIVPMVRFLILLNKKYGEPVQTFRFKDEEVSVKSEDLDIDYDLIINVGNGAGTKEARIQSYMMLLSNVYPVLSQAGVATPKSYYAAGTALLEEMGLKNTQGILLDPDSQEAQQMQAQQAQQAEQVAQAQEAMDLQKQLTLKQADYEGKAAVASIPSIRANMNDLPLDAQVNIINTRTAGNTSPQSMIEKIARDQLTQMTPQAPPAQPEPQAPQLPQQGGPMNGQ</sequence>
<reference evidence="2 3" key="1">
    <citation type="journal article" date="2018" name="Genome Announc.">
        <title>Complete genomes of two Megasphaera elsdenii strains, NCIMB 702410 and ATCC 25940.</title>
        <authorList>
            <person name="Hatmaker E.A."/>
            <person name="O'Dell K."/>
            <person name="Riley L.A."/>
            <person name="Klingeman D.M."/>
            <person name="Guss A.M."/>
        </authorList>
    </citation>
    <scope>NUCLEOTIDE SEQUENCE [LARGE SCALE GENOMIC DNA]</scope>
    <source>
        <strain evidence="2 3">NCIMB702410</strain>
    </source>
</reference>
<dbReference type="RefSeq" id="WP_027894595.1">
    <property type="nucleotide sequence ID" value="NZ_CP027569.1"/>
</dbReference>
<evidence type="ECO:0000313" key="2">
    <source>
        <dbReference type="EMBL" id="AVO28071.1"/>
    </source>
</evidence>
<dbReference type="OrthoDB" id="5464900at2"/>
<accession>A0A2S0M9B6</accession>
<dbReference type="Proteomes" id="UP000238358">
    <property type="component" value="Chromosome"/>
</dbReference>
<dbReference type="Pfam" id="PF23899">
    <property type="entry name" value="SU10_portal"/>
    <property type="match status" value="1"/>
</dbReference>
<organism evidence="2 3">
    <name type="scientific">Megasphaera elsdenii</name>
    <dbReference type="NCBI Taxonomy" id="907"/>
    <lineage>
        <taxon>Bacteria</taxon>
        <taxon>Bacillati</taxon>
        <taxon>Bacillota</taxon>
        <taxon>Negativicutes</taxon>
        <taxon>Veillonellales</taxon>
        <taxon>Veillonellaceae</taxon>
        <taxon>Megasphaera</taxon>
    </lineage>
</organism>
<dbReference type="EMBL" id="CP027569">
    <property type="protein sequence ID" value="AVO28071.1"/>
    <property type="molecule type" value="Genomic_DNA"/>
</dbReference>
<dbReference type="AlphaFoldDB" id="A0A2S0M9B6"/>
<dbReference type="InterPro" id="IPR056909">
    <property type="entry name" value="SU10_portal"/>
</dbReference>
<gene>
    <name evidence="2" type="ORF">C6Y28_10775</name>
</gene>
<evidence type="ECO:0000313" key="3">
    <source>
        <dbReference type="Proteomes" id="UP000238358"/>
    </source>
</evidence>
<feature type="region of interest" description="Disordered" evidence="1">
    <location>
        <begin position="703"/>
        <end position="749"/>
    </location>
</feature>
<evidence type="ECO:0000256" key="1">
    <source>
        <dbReference type="SAM" id="MobiDB-lite"/>
    </source>
</evidence>
<feature type="compositionally biased region" description="Low complexity" evidence="1">
    <location>
        <begin position="738"/>
        <end position="749"/>
    </location>
</feature>
<name>A0A2S0M9B6_MEGEL</name>
<evidence type="ECO:0008006" key="4">
    <source>
        <dbReference type="Google" id="ProtNLM"/>
    </source>
</evidence>
<feature type="compositionally biased region" description="Pro residues" evidence="1">
    <location>
        <begin position="726"/>
        <end position="737"/>
    </location>
</feature>
<proteinExistence type="predicted"/>
<protein>
    <recommendedName>
        <fullName evidence="4">Portal protein</fullName>
    </recommendedName>
</protein>